<dbReference type="EMBL" id="BOPG01000089">
    <property type="protein sequence ID" value="GIJ63133.1"/>
    <property type="molecule type" value="Genomic_DNA"/>
</dbReference>
<organism evidence="5 6">
    <name type="scientific">Virgisporangium aurantiacum</name>
    <dbReference type="NCBI Taxonomy" id="175570"/>
    <lineage>
        <taxon>Bacteria</taxon>
        <taxon>Bacillati</taxon>
        <taxon>Actinomycetota</taxon>
        <taxon>Actinomycetes</taxon>
        <taxon>Micromonosporales</taxon>
        <taxon>Micromonosporaceae</taxon>
        <taxon>Virgisporangium</taxon>
    </lineage>
</organism>
<keyword evidence="3" id="KW-0804">Transcription</keyword>
<dbReference type="GO" id="GO:0003700">
    <property type="term" value="F:DNA-binding transcription factor activity"/>
    <property type="evidence" value="ECO:0007669"/>
    <property type="project" value="InterPro"/>
</dbReference>
<dbReference type="PANTHER" id="PTHR33154">
    <property type="entry name" value="TRANSCRIPTIONAL REGULATOR, ARSR FAMILY"/>
    <property type="match status" value="1"/>
</dbReference>
<evidence type="ECO:0000313" key="5">
    <source>
        <dbReference type="EMBL" id="GIJ63133.1"/>
    </source>
</evidence>
<sequence>MTVVTTEDAANADVALTDAANARLFRVLGDSTRLAIVRLLLTGPQTVGEVVAALGVPQSRVSNHLACLRWCQFVTTERRGRQVIYSIKDLRLRKLLDLAGRLSSENRDHLATCGRIGPDWA</sequence>
<keyword evidence="2" id="KW-0238">DNA-binding</keyword>
<feature type="domain" description="HTH arsR-type" evidence="4">
    <location>
        <begin position="13"/>
        <end position="107"/>
    </location>
</feature>
<dbReference type="InterPro" id="IPR036390">
    <property type="entry name" value="WH_DNA-bd_sf"/>
</dbReference>
<dbReference type="CDD" id="cd00090">
    <property type="entry name" value="HTH_ARSR"/>
    <property type="match status" value="1"/>
</dbReference>
<dbReference type="SUPFAM" id="SSF46785">
    <property type="entry name" value="Winged helix' DNA-binding domain"/>
    <property type="match status" value="1"/>
</dbReference>
<dbReference type="NCBIfam" id="NF033788">
    <property type="entry name" value="HTH_metalloreg"/>
    <property type="match status" value="1"/>
</dbReference>
<evidence type="ECO:0000259" key="4">
    <source>
        <dbReference type="PROSITE" id="PS50987"/>
    </source>
</evidence>
<comment type="caution">
    <text evidence="5">The sequence shown here is derived from an EMBL/GenBank/DDBJ whole genome shotgun (WGS) entry which is preliminary data.</text>
</comment>
<dbReference type="SMART" id="SM00418">
    <property type="entry name" value="HTH_ARSR"/>
    <property type="match status" value="1"/>
</dbReference>
<dbReference type="Proteomes" id="UP000612585">
    <property type="component" value="Unassembled WGS sequence"/>
</dbReference>
<dbReference type="RefSeq" id="WP_204009197.1">
    <property type="nucleotide sequence ID" value="NZ_BOPG01000089.1"/>
</dbReference>
<dbReference type="PRINTS" id="PR00778">
    <property type="entry name" value="HTHARSR"/>
</dbReference>
<evidence type="ECO:0000313" key="6">
    <source>
        <dbReference type="Proteomes" id="UP000612585"/>
    </source>
</evidence>
<accession>A0A8J4E6G4</accession>
<proteinExistence type="predicted"/>
<dbReference type="InterPro" id="IPR001845">
    <property type="entry name" value="HTH_ArsR_DNA-bd_dom"/>
</dbReference>
<name>A0A8J4E6G4_9ACTN</name>
<dbReference type="InterPro" id="IPR051081">
    <property type="entry name" value="HTH_MetalResp_TranReg"/>
</dbReference>
<evidence type="ECO:0000256" key="1">
    <source>
        <dbReference type="ARBA" id="ARBA00023015"/>
    </source>
</evidence>
<dbReference type="InterPro" id="IPR036388">
    <property type="entry name" value="WH-like_DNA-bd_sf"/>
</dbReference>
<protein>
    <recommendedName>
        <fullName evidence="4">HTH arsR-type domain-containing protein</fullName>
    </recommendedName>
</protein>
<dbReference type="Pfam" id="PF01022">
    <property type="entry name" value="HTH_5"/>
    <property type="match status" value="1"/>
</dbReference>
<keyword evidence="1" id="KW-0805">Transcription regulation</keyword>
<dbReference type="InterPro" id="IPR011991">
    <property type="entry name" value="ArsR-like_HTH"/>
</dbReference>
<dbReference type="PROSITE" id="PS50987">
    <property type="entry name" value="HTH_ARSR_2"/>
    <property type="match status" value="1"/>
</dbReference>
<keyword evidence="6" id="KW-1185">Reference proteome</keyword>
<dbReference type="GO" id="GO:0003677">
    <property type="term" value="F:DNA binding"/>
    <property type="evidence" value="ECO:0007669"/>
    <property type="project" value="UniProtKB-KW"/>
</dbReference>
<evidence type="ECO:0000256" key="3">
    <source>
        <dbReference type="ARBA" id="ARBA00023163"/>
    </source>
</evidence>
<reference evidence="5" key="1">
    <citation type="submission" date="2021-01" db="EMBL/GenBank/DDBJ databases">
        <title>Whole genome shotgun sequence of Virgisporangium aurantiacum NBRC 16421.</title>
        <authorList>
            <person name="Komaki H."/>
            <person name="Tamura T."/>
        </authorList>
    </citation>
    <scope>NUCLEOTIDE SEQUENCE</scope>
    <source>
        <strain evidence="5">NBRC 16421</strain>
    </source>
</reference>
<dbReference type="Gene3D" id="1.10.10.10">
    <property type="entry name" value="Winged helix-like DNA-binding domain superfamily/Winged helix DNA-binding domain"/>
    <property type="match status" value="1"/>
</dbReference>
<dbReference type="PANTHER" id="PTHR33154:SF33">
    <property type="entry name" value="TRANSCRIPTIONAL REPRESSOR SDPR"/>
    <property type="match status" value="1"/>
</dbReference>
<dbReference type="AlphaFoldDB" id="A0A8J4E6G4"/>
<gene>
    <name evidence="5" type="ORF">Vau01_106490</name>
</gene>
<evidence type="ECO:0000256" key="2">
    <source>
        <dbReference type="ARBA" id="ARBA00023125"/>
    </source>
</evidence>